<reference evidence="1" key="1">
    <citation type="journal article" date="2020" name="Stud. Mycol.">
        <title>101 Dothideomycetes genomes: a test case for predicting lifestyles and emergence of pathogens.</title>
        <authorList>
            <person name="Haridas S."/>
            <person name="Albert R."/>
            <person name="Binder M."/>
            <person name="Bloem J."/>
            <person name="Labutti K."/>
            <person name="Salamov A."/>
            <person name="Andreopoulos B."/>
            <person name="Baker S."/>
            <person name="Barry K."/>
            <person name="Bills G."/>
            <person name="Bluhm B."/>
            <person name="Cannon C."/>
            <person name="Castanera R."/>
            <person name="Culley D."/>
            <person name="Daum C."/>
            <person name="Ezra D."/>
            <person name="Gonzalez J."/>
            <person name="Henrissat B."/>
            <person name="Kuo A."/>
            <person name="Liang C."/>
            <person name="Lipzen A."/>
            <person name="Lutzoni F."/>
            <person name="Magnuson J."/>
            <person name="Mondo S."/>
            <person name="Nolan M."/>
            <person name="Ohm R."/>
            <person name="Pangilinan J."/>
            <person name="Park H.-J."/>
            <person name="Ramirez L."/>
            <person name="Alfaro M."/>
            <person name="Sun H."/>
            <person name="Tritt A."/>
            <person name="Yoshinaga Y."/>
            <person name="Zwiers L.-H."/>
            <person name="Turgeon B."/>
            <person name="Goodwin S."/>
            <person name="Spatafora J."/>
            <person name="Crous P."/>
            <person name="Grigoriev I."/>
        </authorList>
    </citation>
    <scope>NUCLEOTIDE SEQUENCE</scope>
    <source>
        <strain evidence="1">CBS 525.71</strain>
    </source>
</reference>
<dbReference type="Proteomes" id="UP000799754">
    <property type="component" value="Unassembled WGS sequence"/>
</dbReference>
<proteinExistence type="predicted"/>
<organism evidence="1 2">
    <name type="scientific">Macroventuria anomochaeta</name>
    <dbReference type="NCBI Taxonomy" id="301207"/>
    <lineage>
        <taxon>Eukaryota</taxon>
        <taxon>Fungi</taxon>
        <taxon>Dikarya</taxon>
        <taxon>Ascomycota</taxon>
        <taxon>Pezizomycotina</taxon>
        <taxon>Dothideomycetes</taxon>
        <taxon>Pleosporomycetidae</taxon>
        <taxon>Pleosporales</taxon>
        <taxon>Pleosporineae</taxon>
        <taxon>Didymellaceae</taxon>
        <taxon>Macroventuria</taxon>
    </lineage>
</organism>
<comment type="caution">
    <text evidence="1">The sequence shown here is derived from an EMBL/GenBank/DDBJ whole genome shotgun (WGS) entry which is preliminary data.</text>
</comment>
<accession>A0ACB6RXP0</accession>
<dbReference type="EMBL" id="MU006724">
    <property type="protein sequence ID" value="KAF2625657.1"/>
    <property type="molecule type" value="Genomic_DNA"/>
</dbReference>
<keyword evidence="2" id="KW-1185">Reference proteome</keyword>
<name>A0ACB6RXP0_9PLEO</name>
<evidence type="ECO:0000313" key="2">
    <source>
        <dbReference type="Proteomes" id="UP000799754"/>
    </source>
</evidence>
<evidence type="ECO:0000313" key="1">
    <source>
        <dbReference type="EMBL" id="KAF2625657.1"/>
    </source>
</evidence>
<gene>
    <name evidence="1" type="ORF">BU25DRAFT_472946</name>
</gene>
<sequence>MACTLRHSCATNSAESLNTIALTKFHETYARNVFPLEDLDEADDFLYQHTGQSLTSTGWRMLYRPLVDDRHSYSRIPPNQIPYPQPGGGGAPVAHSNQRSVLMKLLRAILRPVSHQSTNIATEQRSTPATGRGRTGDTLQQGRLDDQRWNAGRANNQGNVRVTNEAQDGFHRAQLHDQRWNAGITSGTVNSRVANEPTQPQLTRPHESTRVESQLQATHPRMRQTSRQQTELSRKRPANNHRAQQQRNT</sequence>
<protein>
    <submittedName>
        <fullName evidence="1">Uncharacterized protein</fullName>
    </submittedName>
</protein>